<evidence type="ECO:0000256" key="1">
    <source>
        <dbReference type="ARBA" id="ARBA00022801"/>
    </source>
</evidence>
<organism evidence="3 4">
    <name type="scientific">Belliella marina</name>
    <dbReference type="NCBI Taxonomy" id="1644146"/>
    <lineage>
        <taxon>Bacteria</taxon>
        <taxon>Pseudomonadati</taxon>
        <taxon>Bacteroidota</taxon>
        <taxon>Cytophagia</taxon>
        <taxon>Cytophagales</taxon>
        <taxon>Cyclobacteriaceae</taxon>
        <taxon>Belliella</taxon>
    </lineage>
</organism>
<dbReference type="InterPro" id="IPR008928">
    <property type="entry name" value="6-hairpin_glycosidase_sf"/>
</dbReference>
<keyword evidence="4" id="KW-1185">Reference proteome</keyword>
<dbReference type="InterPro" id="IPR012341">
    <property type="entry name" value="6hp_glycosidase-like_sf"/>
</dbReference>
<dbReference type="Proteomes" id="UP001597361">
    <property type="component" value="Unassembled WGS sequence"/>
</dbReference>
<dbReference type="EMBL" id="JBHUHR010000022">
    <property type="protein sequence ID" value="MFD2034766.1"/>
    <property type="molecule type" value="Genomic_DNA"/>
</dbReference>
<dbReference type="PROSITE" id="PS51257">
    <property type="entry name" value="PROKAR_LIPOPROTEIN"/>
    <property type="match status" value="1"/>
</dbReference>
<dbReference type="Pfam" id="PF07470">
    <property type="entry name" value="Glyco_hydro_88"/>
    <property type="match status" value="1"/>
</dbReference>
<dbReference type="PANTHER" id="PTHR36845:SF1">
    <property type="entry name" value="HYDROLASE, PUTATIVE (AFU_ORTHOLOGUE AFUA_7G05090)-RELATED"/>
    <property type="match status" value="1"/>
</dbReference>
<evidence type="ECO:0000256" key="2">
    <source>
        <dbReference type="ARBA" id="ARBA00038358"/>
    </source>
</evidence>
<dbReference type="GO" id="GO:0016787">
    <property type="term" value="F:hydrolase activity"/>
    <property type="evidence" value="ECO:0007669"/>
    <property type="project" value="UniProtKB-KW"/>
</dbReference>
<dbReference type="RefSeq" id="WP_376885214.1">
    <property type="nucleotide sequence ID" value="NZ_JBHUHR010000022.1"/>
</dbReference>
<dbReference type="InterPro" id="IPR052369">
    <property type="entry name" value="UG_Glycosaminoglycan_Hydrolase"/>
</dbReference>
<name>A0ABW4VM56_9BACT</name>
<protein>
    <submittedName>
        <fullName evidence="3">Glycoside hydrolase family 88 protein</fullName>
    </submittedName>
</protein>
<evidence type="ECO:0000313" key="4">
    <source>
        <dbReference type="Proteomes" id="UP001597361"/>
    </source>
</evidence>
<dbReference type="SUPFAM" id="SSF48208">
    <property type="entry name" value="Six-hairpin glycosidases"/>
    <property type="match status" value="1"/>
</dbReference>
<dbReference type="InterPro" id="IPR010905">
    <property type="entry name" value="Glyco_hydro_88"/>
</dbReference>
<dbReference type="Gene3D" id="1.50.10.10">
    <property type="match status" value="1"/>
</dbReference>
<comment type="caution">
    <text evidence="3">The sequence shown here is derived from an EMBL/GenBank/DDBJ whole genome shotgun (WGS) entry which is preliminary data.</text>
</comment>
<proteinExistence type="inferred from homology"/>
<dbReference type="PANTHER" id="PTHR36845">
    <property type="entry name" value="HYDROLASE, PUTATIVE (AFU_ORTHOLOGUE AFUA_7G05090)-RELATED"/>
    <property type="match status" value="1"/>
</dbReference>
<sequence length="411" mass="46876">MIQLRRGMFAGGLLFILAACGIQQGKDVNSPDVFDIEAQLDYCLAQATKTLELIPEDSIFPRTINQGEKDWKFVSVEDWTSGFWPGILWYLYEYDQTDEWKNTTEKYTGFLTPLSQRPPMDHDIGFQIFCSFGNGYRLTGDLEYKQVIHDAAKQLTTLYNPNVGTILSWPREVPNMEWPQHNTIMDNMMNLELLFWSSKNGGDSSYYDIAVEHAETTMENHFREDHTSYHVVVYDRESGEKIKGVTHQGYADSTMWARGQAWAIYGYTLVYRETKDRKFLDFAQKVTDVYLDRLPEDLIPYWDFSSPGIPDVPKDASAAAITASALLELAGYVGQEKGEKYRALAEKMLVELSSGRYQSGDANSAFLLHSTGHYPAGSEIDASINYADYYYVEGLIRLKKLKEGKLVLDKL</sequence>
<evidence type="ECO:0000313" key="3">
    <source>
        <dbReference type="EMBL" id="MFD2034766.1"/>
    </source>
</evidence>
<accession>A0ABW4VM56</accession>
<gene>
    <name evidence="3" type="ORF">ACFSKL_08200</name>
</gene>
<comment type="similarity">
    <text evidence="2">Belongs to the glycosyl hydrolase 88 family.</text>
</comment>
<reference evidence="4" key="1">
    <citation type="journal article" date="2019" name="Int. J. Syst. Evol. Microbiol.">
        <title>The Global Catalogue of Microorganisms (GCM) 10K type strain sequencing project: providing services to taxonomists for standard genome sequencing and annotation.</title>
        <authorList>
            <consortium name="The Broad Institute Genomics Platform"/>
            <consortium name="The Broad Institute Genome Sequencing Center for Infectious Disease"/>
            <person name="Wu L."/>
            <person name="Ma J."/>
        </authorList>
    </citation>
    <scope>NUCLEOTIDE SEQUENCE [LARGE SCALE GENOMIC DNA]</scope>
    <source>
        <strain evidence="4">CGMCC 1.15180</strain>
    </source>
</reference>
<keyword evidence="1 3" id="KW-0378">Hydrolase</keyword>